<keyword evidence="14" id="KW-1185">Reference proteome</keyword>
<protein>
    <submittedName>
        <fullName evidence="13">Dihydroorotate dehydrogenase</fullName>
    </submittedName>
</protein>
<dbReference type="Gene3D" id="1.20.58.340">
    <property type="entry name" value="Magnesium transport protein CorA, transmembrane region"/>
    <property type="match status" value="2"/>
</dbReference>
<evidence type="ECO:0000313" key="13">
    <source>
        <dbReference type="EMBL" id="EYE89206.1"/>
    </source>
</evidence>
<gene>
    <name evidence="13" type="ORF">Q428_03685</name>
</gene>
<keyword evidence="8" id="KW-0406">Ion transport</keyword>
<evidence type="ECO:0000256" key="4">
    <source>
        <dbReference type="ARBA" id="ARBA00022475"/>
    </source>
</evidence>
<dbReference type="GO" id="GO:0005886">
    <property type="term" value="C:plasma membrane"/>
    <property type="evidence" value="ECO:0007669"/>
    <property type="project" value="UniProtKB-SubCell"/>
</dbReference>
<dbReference type="SUPFAM" id="SSF144083">
    <property type="entry name" value="Magnesium transport protein CorA, transmembrane region"/>
    <property type="match status" value="1"/>
</dbReference>
<evidence type="ECO:0000256" key="2">
    <source>
        <dbReference type="ARBA" id="ARBA00009765"/>
    </source>
</evidence>
<comment type="caution">
    <text evidence="13">The sequence shown here is derived from an EMBL/GenBank/DDBJ whole genome shotgun (WGS) entry which is preliminary data.</text>
</comment>
<keyword evidence="5 12" id="KW-0812">Transmembrane</keyword>
<keyword evidence="3" id="KW-0813">Transport</keyword>
<keyword evidence="7 12" id="KW-1133">Transmembrane helix</keyword>
<dbReference type="SUPFAM" id="SSF143865">
    <property type="entry name" value="CorA soluble domain-like"/>
    <property type="match status" value="1"/>
</dbReference>
<dbReference type="PANTHER" id="PTHR46494">
    <property type="entry name" value="CORA FAMILY METAL ION TRANSPORTER (EUROFUNG)"/>
    <property type="match status" value="1"/>
</dbReference>
<name>A0A017RX94_9CLOT</name>
<comment type="function">
    <text evidence="11">Mediates influx of magnesium ions. Alternates between open and closed states. Activated by low cytoplasmic Mg(2+) levels. Inactive when cytoplasmic Mg(2+) levels are high.</text>
</comment>
<dbReference type="InterPro" id="IPR045861">
    <property type="entry name" value="CorA_cytoplasmic_dom"/>
</dbReference>
<feature type="transmembrane region" description="Helical" evidence="12">
    <location>
        <begin position="289"/>
        <end position="308"/>
    </location>
</feature>
<feature type="transmembrane region" description="Helical" evidence="12">
    <location>
        <begin position="257"/>
        <end position="277"/>
    </location>
</feature>
<sequence length="314" mass="37323">MKIYSIDSEINETTVDMVNFDSKLFYWFELTPDELEELNGRIFNFQETCIEECKSRSQMAKVEFYDDYIFLVLNSLKFEEGNVNPDEFNIFVSKKYIVTTSKEEVKIICELQNELLNYKNSVFFSTDRSPSKLLYYILDRLIHNDYEIINKLENTADVLEIQILKHPNKQFLKGLLYLRHQVHTLRRCITPLRYIGDNLLGNDNKVIDAKCIKYFQQINSKIEKLMFSLESLIQYIGLVREAFETEMANKTNELMKTFTTIAMFFSPLQLIVGIYGMNFKMPECSWQYGYLYVIVLMFAVSFILFVYFKKKKWL</sequence>
<dbReference type="CDD" id="cd12822">
    <property type="entry name" value="TmCorA-like"/>
    <property type="match status" value="1"/>
</dbReference>
<dbReference type="GO" id="GO:0050897">
    <property type="term" value="F:cobalt ion binding"/>
    <property type="evidence" value="ECO:0007669"/>
    <property type="project" value="TreeGrafter"/>
</dbReference>
<dbReference type="OrthoDB" id="9803416at2"/>
<comment type="similarity">
    <text evidence="2">Belongs to the CorA metal ion transporter (MIT) (TC 1.A.35) family.</text>
</comment>
<dbReference type="PANTHER" id="PTHR46494:SF1">
    <property type="entry name" value="CORA FAMILY METAL ION TRANSPORTER (EUROFUNG)"/>
    <property type="match status" value="1"/>
</dbReference>
<evidence type="ECO:0000256" key="8">
    <source>
        <dbReference type="ARBA" id="ARBA00023065"/>
    </source>
</evidence>
<reference evidence="13 14" key="1">
    <citation type="journal article" date="2014" name="Genome Announc.">
        <title>Draft Genome Sequence of Fervidicella metallireducens Strain AeBT, an Iron-Reducing Thermoanaerobe from the Great Artesian Basin.</title>
        <authorList>
            <person name="Patel B.K."/>
        </authorList>
    </citation>
    <scope>NUCLEOTIDE SEQUENCE [LARGE SCALE GENOMIC DNA]</scope>
    <source>
        <strain evidence="13 14">AeB</strain>
    </source>
</reference>
<dbReference type="Pfam" id="PF01544">
    <property type="entry name" value="CorA"/>
    <property type="match status" value="1"/>
</dbReference>
<dbReference type="Gene3D" id="3.30.460.20">
    <property type="entry name" value="CorA soluble domain-like"/>
    <property type="match status" value="1"/>
</dbReference>
<evidence type="ECO:0000256" key="5">
    <source>
        <dbReference type="ARBA" id="ARBA00022692"/>
    </source>
</evidence>
<evidence type="ECO:0000256" key="6">
    <source>
        <dbReference type="ARBA" id="ARBA00022842"/>
    </source>
</evidence>
<dbReference type="GO" id="GO:0000287">
    <property type="term" value="F:magnesium ion binding"/>
    <property type="evidence" value="ECO:0007669"/>
    <property type="project" value="TreeGrafter"/>
</dbReference>
<dbReference type="InterPro" id="IPR045863">
    <property type="entry name" value="CorA_TM1_TM2"/>
</dbReference>
<comment type="catalytic activity">
    <reaction evidence="10">
        <text>Mg(2+)(in) = Mg(2+)(out)</text>
        <dbReference type="Rhea" id="RHEA:29827"/>
        <dbReference type="ChEBI" id="CHEBI:18420"/>
    </reaction>
</comment>
<comment type="subcellular location">
    <subcellularLocation>
        <location evidence="1">Cell membrane</location>
        <topology evidence="1">Multi-pass membrane protein</topology>
    </subcellularLocation>
</comment>
<evidence type="ECO:0000256" key="3">
    <source>
        <dbReference type="ARBA" id="ARBA00022448"/>
    </source>
</evidence>
<accession>A0A017RX94</accession>
<evidence type="ECO:0000256" key="10">
    <source>
        <dbReference type="ARBA" id="ARBA00034269"/>
    </source>
</evidence>
<evidence type="ECO:0000256" key="1">
    <source>
        <dbReference type="ARBA" id="ARBA00004651"/>
    </source>
</evidence>
<keyword evidence="6" id="KW-0460">Magnesium</keyword>
<dbReference type="Proteomes" id="UP000019681">
    <property type="component" value="Unassembled WGS sequence"/>
</dbReference>
<evidence type="ECO:0000256" key="12">
    <source>
        <dbReference type="SAM" id="Phobius"/>
    </source>
</evidence>
<dbReference type="InterPro" id="IPR002523">
    <property type="entry name" value="MgTranspt_CorA/ZnTranspt_ZntB"/>
</dbReference>
<dbReference type="FunFam" id="1.20.58.340:FF:000004">
    <property type="entry name" value="Magnesium transport protein CorA"/>
    <property type="match status" value="1"/>
</dbReference>
<dbReference type="RefSeq" id="WP_035378258.1">
    <property type="nucleotide sequence ID" value="NZ_AZQP01000007.1"/>
</dbReference>
<keyword evidence="9 12" id="KW-0472">Membrane</keyword>
<evidence type="ECO:0000256" key="7">
    <source>
        <dbReference type="ARBA" id="ARBA00022989"/>
    </source>
</evidence>
<dbReference type="EMBL" id="AZQP01000007">
    <property type="protein sequence ID" value="EYE89206.1"/>
    <property type="molecule type" value="Genomic_DNA"/>
</dbReference>
<evidence type="ECO:0000256" key="11">
    <source>
        <dbReference type="ARBA" id="ARBA00045497"/>
    </source>
</evidence>
<evidence type="ECO:0000313" key="14">
    <source>
        <dbReference type="Proteomes" id="UP000019681"/>
    </source>
</evidence>
<evidence type="ECO:0000256" key="9">
    <source>
        <dbReference type="ARBA" id="ARBA00023136"/>
    </source>
</evidence>
<dbReference type="STRING" id="1403537.Q428_03685"/>
<dbReference type="GO" id="GO:0015087">
    <property type="term" value="F:cobalt ion transmembrane transporter activity"/>
    <property type="evidence" value="ECO:0007669"/>
    <property type="project" value="TreeGrafter"/>
</dbReference>
<dbReference type="AlphaFoldDB" id="A0A017RX94"/>
<dbReference type="GO" id="GO:0015095">
    <property type="term" value="F:magnesium ion transmembrane transporter activity"/>
    <property type="evidence" value="ECO:0007669"/>
    <property type="project" value="TreeGrafter"/>
</dbReference>
<organism evidence="13 14">
    <name type="scientific">Fervidicella metallireducens AeB</name>
    <dbReference type="NCBI Taxonomy" id="1403537"/>
    <lineage>
        <taxon>Bacteria</taxon>
        <taxon>Bacillati</taxon>
        <taxon>Bacillota</taxon>
        <taxon>Clostridia</taxon>
        <taxon>Eubacteriales</taxon>
        <taxon>Clostridiaceae</taxon>
        <taxon>Fervidicella</taxon>
    </lineage>
</organism>
<keyword evidence="4" id="KW-1003">Cell membrane</keyword>
<proteinExistence type="inferred from homology"/>